<keyword evidence="11 16" id="KW-1133">Transmembrane helix</keyword>
<keyword evidence="6 15" id="KW-0597">Phosphoprotein</keyword>
<dbReference type="PANTHER" id="PTHR43047">
    <property type="entry name" value="TWO-COMPONENT HISTIDINE PROTEIN KINASE"/>
    <property type="match status" value="1"/>
</dbReference>
<dbReference type="SMART" id="SM00448">
    <property type="entry name" value="REC"/>
    <property type="match status" value="1"/>
</dbReference>
<dbReference type="PANTHER" id="PTHR43047:SF64">
    <property type="entry name" value="HISTIDINE KINASE CONTAINING CHEY-HOMOLOGOUS RECEIVER DOMAIN AND PAS DOMAIN-RELATED"/>
    <property type="match status" value="1"/>
</dbReference>
<dbReference type="PRINTS" id="PR00344">
    <property type="entry name" value="BCTRLSENSOR"/>
</dbReference>
<evidence type="ECO:0000313" key="20">
    <source>
        <dbReference type="EMBL" id="KWZ44472.1"/>
    </source>
</evidence>
<accession>A0ABR5TL09</accession>
<keyword evidence="5" id="KW-0997">Cell inner membrane</keyword>
<evidence type="ECO:0000256" key="8">
    <source>
        <dbReference type="ARBA" id="ARBA00022692"/>
    </source>
</evidence>
<evidence type="ECO:0000256" key="4">
    <source>
        <dbReference type="ARBA" id="ARBA00022475"/>
    </source>
</evidence>
<feature type="domain" description="Response regulatory" evidence="18">
    <location>
        <begin position="467"/>
        <end position="586"/>
    </location>
</feature>
<dbReference type="InterPro" id="IPR003661">
    <property type="entry name" value="HisK_dim/P_dom"/>
</dbReference>
<dbReference type="Gene3D" id="3.40.50.2300">
    <property type="match status" value="1"/>
</dbReference>
<evidence type="ECO:0000259" key="17">
    <source>
        <dbReference type="PROSITE" id="PS50109"/>
    </source>
</evidence>
<dbReference type="SUPFAM" id="SSF55874">
    <property type="entry name" value="ATPase domain of HSP90 chaperone/DNA topoisomerase II/histidine kinase"/>
    <property type="match status" value="1"/>
</dbReference>
<dbReference type="EMBL" id="LNJQ01000001">
    <property type="protein sequence ID" value="KWZ44472.1"/>
    <property type="molecule type" value="Genomic_DNA"/>
</dbReference>
<dbReference type="EC" id="2.7.13.3" evidence="3"/>
<keyword evidence="21" id="KW-1185">Reference proteome</keyword>
<protein>
    <recommendedName>
        <fullName evidence="3">histidine kinase</fullName>
        <ecNumber evidence="3">2.7.13.3</ecNumber>
    </recommendedName>
</protein>
<dbReference type="Pfam" id="PF02518">
    <property type="entry name" value="HATPase_c"/>
    <property type="match status" value="1"/>
</dbReference>
<evidence type="ECO:0000256" key="6">
    <source>
        <dbReference type="ARBA" id="ARBA00022553"/>
    </source>
</evidence>
<dbReference type="Gene3D" id="3.30.565.10">
    <property type="entry name" value="Histidine kinase-like ATPase, C-terminal domain"/>
    <property type="match status" value="1"/>
</dbReference>
<evidence type="ECO:0000256" key="7">
    <source>
        <dbReference type="ARBA" id="ARBA00022679"/>
    </source>
</evidence>
<dbReference type="InterPro" id="IPR004358">
    <property type="entry name" value="Sig_transdc_His_kin-like_C"/>
</dbReference>
<dbReference type="Gene3D" id="1.20.120.160">
    <property type="entry name" value="HPT domain"/>
    <property type="match status" value="1"/>
</dbReference>
<evidence type="ECO:0000313" key="21">
    <source>
        <dbReference type="Proteomes" id="UP000070255"/>
    </source>
</evidence>
<feature type="modified residue" description="Phosphohistidine" evidence="14">
    <location>
        <position position="658"/>
    </location>
</feature>
<evidence type="ECO:0000256" key="1">
    <source>
        <dbReference type="ARBA" id="ARBA00000085"/>
    </source>
</evidence>
<name>A0ABR5TL09_9BURK</name>
<dbReference type="CDD" id="cd17546">
    <property type="entry name" value="REC_hyHK_CKI1_RcsC-like"/>
    <property type="match status" value="1"/>
</dbReference>
<evidence type="ECO:0000256" key="9">
    <source>
        <dbReference type="ARBA" id="ARBA00022777"/>
    </source>
</evidence>
<feature type="modified residue" description="4-aspartylphosphate" evidence="15">
    <location>
        <position position="516"/>
    </location>
</feature>
<dbReference type="PROSITE" id="PS50110">
    <property type="entry name" value="RESPONSE_REGULATORY"/>
    <property type="match status" value="1"/>
</dbReference>
<dbReference type="SUPFAM" id="SSF52172">
    <property type="entry name" value="CheY-like"/>
    <property type="match status" value="1"/>
</dbReference>
<keyword evidence="4" id="KW-1003">Cell membrane</keyword>
<dbReference type="Pfam" id="PF00512">
    <property type="entry name" value="HisKA"/>
    <property type="match status" value="1"/>
</dbReference>
<feature type="transmembrane region" description="Helical" evidence="16">
    <location>
        <begin position="93"/>
        <end position="113"/>
    </location>
</feature>
<dbReference type="PROSITE" id="PS50109">
    <property type="entry name" value="HIS_KIN"/>
    <property type="match status" value="1"/>
</dbReference>
<keyword evidence="9 20" id="KW-0418">Kinase</keyword>
<dbReference type="SUPFAM" id="SSF47226">
    <property type="entry name" value="Histidine-containing phosphotransfer domain, HPT domain"/>
    <property type="match status" value="1"/>
</dbReference>
<dbReference type="InterPro" id="IPR036641">
    <property type="entry name" value="HPT_dom_sf"/>
</dbReference>
<dbReference type="SMART" id="SM00388">
    <property type="entry name" value="HisKA"/>
    <property type="match status" value="1"/>
</dbReference>
<evidence type="ECO:0000256" key="14">
    <source>
        <dbReference type="PROSITE-ProRule" id="PRU00110"/>
    </source>
</evidence>
<dbReference type="InterPro" id="IPR036097">
    <property type="entry name" value="HisK_dim/P_sf"/>
</dbReference>
<dbReference type="InterPro" id="IPR005467">
    <property type="entry name" value="His_kinase_dom"/>
</dbReference>
<reference evidence="20 21" key="1">
    <citation type="submission" date="2015-11" db="EMBL/GenBank/DDBJ databases">
        <authorList>
            <person name="Sahl J."/>
            <person name="Wagner D."/>
            <person name="Keim P."/>
        </authorList>
    </citation>
    <scope>NUCLEOTIDE SEQUENCE [LARGE SCALE GENOMIC DNA]</scope>
    <source>
        <strain evidence="20 21">BDU18</strain>
    </source>
</reference>
<evidence type="ECO:0000259" key="19">
    <source>
        <dbReference type="PROSITE" id="PS50894"/>
    </source>
</evidence>
<dbReference type="SUPFAM" id="SSF47384">
    <property type="entry name" value="Homodimeric domain of signal transducing histidine kinase"/>
    <property type="match status" value="1"/>
</dbReference>
<evidence type="ECO:0000256" key="16">
    <source>
        <dbReference type="SAM" id="Phobius"/>
    </source>
</evidence>
<keyword evidence="7" id="KW-0808">Transferase</keyword>
<evidence type="ECO:0000256" key="13">
    <source>
        <dbReference type="ARBA" id="ARBA00023136"/>
    </source>
</evidence>
<feature type="transmembrane region" description="Helical" evidence="16">
    <location>
        <begin position="125"/>
        <end position="152"/>
    </location>
</feature>
<dbReference type="SMART" id="SM00387">
    <property type="entry name" value="HATPase_c"/>
    <property type="match status" value="1"/>
</dbReference>
<feature type="transmembrane region" description="Helical" evidence="16">
    <location>
        <begin position="164"/>
        <end position="184"/>
    </location>
</feature>
<dbReference type="GO" id="GO:0016301">
    <property type="term" value="F:kinase activity"/>
    <property type="evidence" value="ECO:0007669"/>
    <property type="project" value="UniProtKB-KW"/>
</dbReference>
<dbReference type="InterPro" id="IPR003594">
    <property type="entry name" value="HATPase_dom"/>
</dbReference>
<evidence type="ECO:0000256" key="5">
    <source>
        <dbReference type="ARBA" id="ARBA00022519"/>
    </source>
</evidence>
<evidence type="ECO:0000256" key="2">
    <source>
        <dbReference type="ARBA" id="ARBA00004429"/>
    </source>
</evidence>
<evidence type="ECO:0000256" key="15">
    <source>
        <dbReference type="PROSITE-ProRule" id="PRU00169"/>
    </source>
</evidence>
<feature type="transmembrane region" description="Helical" evidence="16">
    <location>
        <begin position="32"/>
        <end position="50"/>
    </location>
</feature>
<dbReference type="Pfam" id="PF00072">
    <property type="entry name" value="Response_reg"/>
    <property type="match status" value="1"/>
</dbReference>
<evidence type="ECO:0000259" key="18">
    <source>
        <dbReference type="PROSITE" id="PS50110"/>
    </source>
</evidence>
<dbReference type="CDD" id="cd16922">
    <property type="entry name" value="HATPase_EvgS-ArcB-TorS-like"/>
    <property type="match status" value="1"/>
</dbReference>
<comment type="catalytic activity">
    <reaction evidence="1">
        <text>ATP + protein L-histidine = ADP + protein N-phospho-L-histidine.</text>
        <dbReference type="EC" id="2.7.13.3"/>
    </reaction>
</comment>
<organism evidence="20 21">
    <name type="scientific">Burkholderia savannae</name>
    <dbReference type="NCBI Taxonomy" id="1637837"/>
    <lineage>
        <taxon>Bacteria</taxon>
        <taxon>Pseudomonadati</taxon>
        <taxon>Pseudomonadota</taxon>
        <taxon>Betaproteobacteria</taxon>
        <taxon>Burkholderiales</taxon>
        <taxon>Burkholderiaceae</taxon>
        <taxon>Burkholderia</taxon>
        <taxon>pseudomallei group</taxon>
    </lineage>
</organism>
<dbReference type="InterPro" id="IPR011006">
    <property type="entry name" value="CheY-like_superfamily"/>
</dbReference>
<dbReference type="InterPro" id="IPR036890">
    <property type="entry name" value="HATPase_C_sf"/>
</dbReference>
<feature type="domain" description="Histidine kinase" evidence="17">
    <location>
        <begin position="227"/>
        <end position="448"/>
    </location>
</feature>
<dbReference type="InterPro" id="IPR008207">
    <property type="entry name" value="Sig_transdc_His_kin_Hpt_dom"/>
</dbReference>
<feature type="domain" description="HPt" evidence="19">
    <location>
        <begin position="619"/>
        <end position="712"/>
    </location>
</feature>
<proteinExistence type="predicted"/>
<evidence type="ECO:0000256" key="11">
    <source>
        <dbReference type="ARBA" id="ARBA00022989"/>
    </source>
</evidence>
<evidence type="ECO:0000256" key="10">
    <source>
        <dbReference type="ARBA" id="ARBA00022840"/>
    </source>
</evidence>
<evidence type="ECO:0000256" key="12">
    <source>
        <dbReference type="ARBA" id="ARBA00023012"/>
    </source>
</evidence>
<keyword evidence="10" id="KW-0547">Nucleotide-binding</keyword>
<evidence type="ECO:0000256" key="3">
    <source>
        <dbReference type="ARBA" id="ARBA00012438"/>
    </source>
</evidence>
<gene>
    <name evidence="20" type="ORF">WS72_17535</name>
</gene>
<comment type="subcellular location">
    <subcellularLocation>
        <location evidence="2">Cell inner membrane</location>
        <topology evidence="2">Multi-pass membrane protein</topology>
    </subcellularLocation>
</comment>
<dbReference type="Proteomes" id="UP000070255">
    <property type="component" value="Unassembled WGS sequence"/>
</dbReference>
<dbReference type="InterPro" id="IPR001789">
    <property type="entry name" value="Sig_transdc_resp-reg_receiver"/>
</dbReference>
<keyword evidence="12" id="KW-0902">Two-component regulatory system</keyword>
<dbReference type="Pfam" id="PF01627">
    <property type="entry name" value="Hpt"/>
    <property type="match status" value="1"/>
</dbReference>
<keyword evidence="8 16" id="KW-0812">Transmembrane</keyword>
<keyword evidence="13 16" id="KW-0472">Membrane</keyword>
<dbReference type="CDD" id="cd00082">
    <property type="entry name" value="HisKA"/>
    <property type="match status" value="1"/>
</dbReference>
<dbReference type="RefSeq" id="WP_060822224.1">
    <property type="nucleotide sequence ID" value="NZ_LNJQ01000001.1"/>
</dbReference>
<dbReference type="Gene3D" id="1.10.287.130">
    <property type="match status" value="1"/>
</dbReference>
<keyword evidence="10" id="KW-0067">ATP-binding</keyword>
<sequence length="737" mass="79756">MTADMLRGVIPEFVDAETEQTFRRCRVSETVYQARAAIWVAVIAALSFALNDIRQAGFELESAIQFGLRLAAVVWSAWLLLRLRRPIEAPALHCLLLAWAIVIDLQAIAEGVASPSNLLVMQTVLFGLVTFLPLRFVTSAINGACFAVGLIAILRWRCAAMSPLLYPMSIAMGFALATGLQQLWRVERMRRREFARVRSDAHQREALQRAKDAAEAADRAKTRLLAVVSHEVRVPMNGVLGSLQLLEGSRLDAIQHRQVTIARDCAEHLIGLLDSMIDYVRLGVVVEAPVSTDFDPRQLVQGAAELMRARALARQTTIDVVVSRDVPQALHADAGRLRQVLMNLLSNAVKFTERGRVGVSLAMRGRAADELQLEIAVEDTGIGIPENMLARIFDDFAQADESIARRFGGAGLGLAVCRRVVGMLGGAITVASEHGAGSRFQVVVPVAAAAAATPPDTPASPPSRRLKLLVVDDDPINQIVIGGLLTQAGHDAMPVGSAEAALAQTAREHFDGVFVDLHMPFVDGIETARRIRAQDAREQARREMPIVVLTADLVGAHSAGAADVFTSVLVKPIRRDALHRVLETVGGTAVARPRPSDKIWPTDAAVDLACLSEHADALGAAALGWLVHQFRHAGRRLLNELGEAVAQRDAYRINALSHRLTSSAAALGLARLGRLAERVKRAAARDDASELAALVVALGIEFEHSFDALRKIAREARGARGARRSRQLPRFTAASSR</sequence>
<dbReference type="PROSITE" id="PS50894">
    <property type="entry name" value="HPT"/>
    <property type="match status" value="1"/>
</dbReference>
<comment type="caution">
    <text evidence="20">The sequence shown here is derived from an EMBL/GenBank/DDBJ whole genome shotgun (WGS) entry which is preliminary data.</text>
</comment>
<feature type="transmembrane region" description="Helical" evidence="16">
    <location>
        <begin position="62"/>
        <end position="81"/>
    </location>
</feature>